<name>A0A5N6KQ99_9ROSI</name>
<dbReference type="PANTHER" id="PTHR46830:SF2">
    <property type="entry name" value="ALPHA-1,4-N-ACETYLGLUCOSAMINYLTRANSFERASE"/>
    <property type="match status" value="1"/>
</dbReference>
<dbReference type="EMBL" id="VIBQ01000010">
    <property type="protein sequence ID" value="KAB8338832.1"/>
    <property type="molecule type" value="Genomic_DNA"/>
</dbReference>
<evidence type="ECO:0008006" key="3">
    <source>
        <dbReference type="Google" id="ProtNLM"/>
    </source>
</evidence>
<dbReference type="PANTHER" id="PTHR46830">
    <property type="entry name" value="TRANSFERASE, PUTATIVE-RELATED"/>
    <property type="match status" value="1"/>
</dbReference>
<comment type="caution">
    <text evidence="1">The sequence shown here is derived from an EMBL/GenBank/DDBJ whole genome shotgun (WGS) entry which is preliminary data.</text>
</comment>
<evidence type="ECO:0000313" key="2">
    <source>
        <dbReference type="Proteomes" id="UP000327013"/>
    </source>
</evidence>
<proteinExistence type="predicted"/>
<dbReference type="AlphaFoldDB" id="A0A5N6KQ99"/>
<sequence length="319" mass="37142">MYHWAERLYHRLPLGRNILEHQVEAFDFTDTMDEIEGLNPPADSLRAGHDAIPSIIHFIWGLRDAELNFINYLAIRTAILNSGVDEIKLHSFKLNEDNEWLKRLKPNITLVPHCPEDLETKDARKSWHVAHLSDVLRLDILYKEGGIYLDMDAFVVRHFSSLLTNPKDVILGHEGGNRWGLCNAVILARKDAVFLKRWIDNYHNFSGKDWNYHSVILPKKISSEFPEEVCALSPTVFFWPTWTFEHVAYMHRPLSKSETLVVKDDLMRQSGALYANQIAYHAWSQMADRHYLAKLTPESMMHVDTRFNLMMRPIIMSSF</sequence>
<dbReference type="OrthoDB" id="409543at2759"/>
<gene>
    <name evidence="1" type="ORF">FH972_021776</name>
</gene>
<accession>A0A5N6KQ99</accession>
<dbReference type="Proteomes" id="UP000327013">
    <property type="component" value="Unassembled WGS sequence"/>
</dbReference>
<organism evidence="1 2">
    <name type="scientific">Carpinus fangiana</name>
    <dbReference type="NCBI Taxonomy" id="176857"/>
    <lineage>
        <taxon>Eukaryota</taxon>
        <taxon>Viridiplantae</taxon>
        <taxon>Streptophyta</taxon>
        <taxon>Embryophyta</taxon>
        <taxon>Tracheophyta</taxon>
        <taxon>Spermatophyta</taxon>
        <taxon>Magnoliopsida</taxon>
        <taxon>eudicotyledons</taxon>
        <taxon>Gunneridae</taxon>
        <taxon>Pentapetalae</taxon>
        <taxon>rosids</taxon>
        <taxon>fabids</taxon>
        <taxon>Fagales</taxon>
        <taxon>Betulaceae</taxon>
        <taxon>Carpinus</taxon>
    </lineage>
</organism>
<dbReference type="Gene3D" id="3.90.550.20">
    <property type="match status" value="1"/>
</dbReference>
<dbReference type="Pfam" id="PF04488">
    <property type="entry name" value="Gly_transf_sug"/>
    <property type="match status" value="1"/>
</dbReference>
<dbReference type="SUPFAM" id="SSF53448">
    <property type="entry name" value="Nucleotide-diphospho-sugar transferases"/>
    <property type="match status" value="1"/>
</dbReference>
<evidence type="ECO:0000313" key="1">
    <source>
        <dbReference type="EMBL" id="KAB8338832.1"/>
    </source>
</evidence>
<dbReference type="InterPro" id="IPR029044">
    <property type="entry name" value="Nucleotide-diphossugar_trans"/>
</dbReference>
<reference evidence="1 2" key="1">
    <citation type="submission" date="2019-06" db="EMBL/GenBank/DDBJ databases">
        <title>A chromosomal-level reference genome of Carpinus fangiana (Coryloideae, Betulaceae).</title>
        <authorList>
            <person name="Yang X."/>
            <person name="Wang Z."/>
            <person name="Zhang L."/>
            <person name="Hao G."/>
            <person name="Liu J."/>
            <person name="Yang Y."/>
        </authorList>
    </citation>
    <scope>NUCLEOTIDE SEQUENCE [LARGE SCALE GENOMIC DNA]</scope>
    <source>
        <strain evidence="1">Cfa_2016G</strain>
        <tissue evidence="1">Leaf</tissue>
    </source>
</reference>
<protein>
    <recommendedName>
        <fullName evidence="3">Alpha 1,4-glycosyltransferase domain-containing protein</fullName>
    </recommendedName>
</protein>
<dbReference type="InterPro" id="IPR007577">
    <property type="entry name" value="GlycoTrfase_DXD_sugar-bd_CS"/>
</dbReference>
<keyword evidence="2" id="KW-1185">Reference proteome</keyword>